<evidence type="ECO:0000313" key="2">
    <source>
        <dbReference type="Proteomes" id="UP000568106"/>
    </source>
</evidence>
<keyword evidence="2" id="KW-1185">Reference proteome</keyword>
<gene>
    <name evidence="1" type="ORF">HDF09_000711</name>
</gene>
<proteinExistence type="predicted"/>
<organism evidence="1 2">
    <name type="scientific">Tunturiibacter empetritectus</name>
    <dbReference type="NCBI Taxonomy" id="3069691"/>
    <lineage>
        <taxon>Bacteria</taxon>
        <taxon>Pseudomonadati</taxon>
        <taxon>Acidobacteriota</taxon>
        <taxon>Terriglobia</taxon>
        <taxon>Terriglobales</taxon>
        <taxon>Acidobacteriaceae</taxon>
        <taxon>Tunturiibacter</taxon>
    </lineage>
</organism>
<accession>A0A7W8MPU4</accession>
<sequence>MSESRTPIIRPLTVQTKILGTAKHWLPINKRSIKLRIAAVFLLMCAFGWRPDLASPLTAQVGSDTAPQTASLRDGQHDFDFNFGVWHTHIRRVLDPFSGSSKSLELNGTVTVRKVWDGRAQLEEIEADGPNGHWEGLTLFLYNPQSHQWSQTFIDSKMGVLNTPTIGSFKDGRGELFSQDTFHDKSILVRGVWSNIKPGSHRYEESYSNDGGVTWAAAFVADLTQETQSTALDRPIAETNKDVKTSTTAEHGHDFDFDFGTWKTHSSRLLHPLTGSTTWADMDGASVIKKVWNGRANLAEYHADGPAGHIELLSLRWFNPTTHEWNLDFATPKVGTLGIPGVGEFKNGRGDFYDYELINGRSVLVRFSIWKITPDTAQSEQAFSDDGGKTWEVNWVNKYERKAEK</sequence>
<protein>
    <recommendedName>
        <fullName evidence="3">DUF1579 domain-containing protein</fullName>
    </recommendedName>
</protein>
<dbReference type="Proteomes" id="UP000568106">
    <property type="component" value="Unassembled WGS sequence"/>
</dbReference>
<evidence type="ECO:0000313" key="1">
    <source>
        <dbReference type="EMBL" id="MBB5316061.1"/>
    </source>
</evidence>
<dbReference type="EMBL" id="JACHDY010000001">
    <property type="protein sequence ID" value="MBB5316061.1"/>
    <property type="molecule type" value="Genomic_DNA"/>
</dbReference>
<reference evidence="1" key="1">
    <citation type="submission" date="2020-08" db="EMBL/GenBank/DDBJ databases">
        <title>Genomic Encyclopedia of Type Strains, Phase IV (KMG-V): Genome sequencing to study the core and pangenomes of soil and plant-associated prokaryotes.</title>
        <authorList>
            <person name="Whitman W."/>
        </authorList>
    </citation>
    <scope>NUCLEOTIDE SEQUENCE [LARGE SCALE GENOMIC DNA]</scope>
    <source>
        <strain evidence="1">M8UP27</strain>
    </source>
</reference>
<name>A0A7W8MPU4_9BACT</name>
<evidence type="ECO:0008006" key="3">
    <source>
        <dbReference type="Google" id="ProtNLM"/>
    </source>
</evidence>
<dbReference type="AlphaFoldDB" id="A0A7W8MPU4"/>
<comment type="caution">
    <text evidence="1">The sequence shown here is derived from an EMBL/GenBank/DDBJ whole genome shotgun (WGS) entry which is preliminary data.</text>
</comment>